<evidence type="ECO:0000256" key="1">
    <source>
        <dbReference type="SAM" id="Phobius"/>
    </source>
</evidence>
<feature type="signal peptide" evidence="2">
    <location>
        <begin position="1"/>
        <end position="20"/>
    </location>
</feature>
<evidence type="ECO:0008006" key="5">
    <source>
        <dbReference type="Google" id="ProtNLM"/>
    </source>
</evidence>
<dbReference type="EMBL" id="VXIV02002862">
    <property type="protein sequence ID" value="KAF6022355.1"/>
    <property type="molecule type" value="Genomic_DNA"/>
</dbReference>
<dbReference type="AlphaFoldDB" id="A0A7J7J8K4"/>
<keyword evidence="2" id="KW-0732">Signal</keyword>
<reference evidence="3" key="1">
    <citation type="submission" date="2020-06" db="EMBL/GenBank/DDBJ databases">
        <title>Draft genome of Bugula neritina, a colonial animal packing powerful symbionts and potential medicines.</title>
        <authorList>
            <person name="Rayko M."/>
        </authorList>
    </citation>
    <scope>NUCLEOTIDE SEQUENCE [LARGE SCALE GENOMIC DNA]</scope>
    <source>
        <strain evidence="3">Kwan_BN1</strain>
    </source>
</reference>
<protein>
    <recommendedName>
        <fullName evidence="5">SLC18B1</fullName>
    </recommendedName>
</protein>
<dbReference type="InterPro" id="IPR036259">
    <property type="entry name" value="MFS_trans_sf"/>
</dbReference>
<dbReference type="Proteomes" id="UP000593567">
    <property type="component" value="Unassembled WGS sequence"/>
</dbReference>
<organism evidence="3 4">
    <name type="scientific">Bugula neritina</name>
    <name type="common">Brown bryozoan</name>
    <name type="synonym">Sertularia neritina</name>
    <dbReference type="NCBI Taxonomy" id="10212"/>
    <lineage>
        <taxon>Eukaryota</taxon>
        <taxon>Metazoa</taxon>
        <taxon>Spiralia</taxon>
        <taxon>Lophotrochozoa</taxon>
        <taxon>Bryozoa</taxon>
        <taxon>Gymnolaemata</taxon>
        <taxon>Cheilostomatida</taxon>
        <taxon>Flustrina</taxon>
        <taxon>Buguloidea</taxon>
        <taxon>Bugulidae</taxon>
        <taxon>Bugula</taxon>
    </lineage>
</organism>
<accession>A0A7J7J8K4</accession>
<keyword evidence="4" id="KW-1185">Reference proteome</keyword>
<dbReference type="OrthoDB" id="6147708at2759"/>
<sequence length="164" mass="18007">MIPAWCISIFLNLFCGPSPLLDFIFHGKKYLALPVVLISVSNTMQPAIYIPPFQAAIDLAIVNGHEKDSIQTYGMVTGLLNGGLAFGAMVGPVVSGAITDTTDFTWALTVLSGMGLTMLIIMSTYLIWMKISGQPLRPELTHFYTHLTNHRLLKLSVVIVSYNY</sequence>
<feature type="transmembrane region" description="Helical" evidence="1">
    <location>
        <begin position="72"/>
        <end position="98"/>
    </location>
</feature>
<evidence type="ECO:0000256" key="2">
    <source>
        <dbReference type="SAM" id="SignalP"/>
    </source>
</evidence>
<keyword evidence="1" id="KW-0472">Membrane</keyword>
<feature type="chain" id="PRO_5043310618" description="SLC18B1" evidence="2">
    <location>
        <begin position="21"/>
        <end position="164"/>
    </location>
</feature>
<keyword evidence="1" id="KW-0812">Transmembrane</keyword>
<gene>
    <name evidence="3" type="ORF">EB796_019343</name>
</gene>
<name>A0A7J7J8K4_BUGNE</name>
<comment type="caution">
    <text evidence="3">The sequence shown here is derived from an EMBL/GenBank/DDBJ whole genome shotgun (WGS) entry which is preliminary data.</text>
</comment>
<feature type="transmembrane region" description="Helical" evidence="1">
    <location>
        <begin position="31"/>
        <end position="51"/>
    </location>
</feature>
<dbReference type="Gene3D" id="1.20.1250.20">
    <property type="entry name" value="MFS general substrate transporter like domains"/>
    <property type="match status" value="1"/>
</dbReference>
<evidence type="ECO:0000313" key="3">
    <source>
        <dbReference type="EMBL" id="KAF6022355.1"/>
    </source>
</evidence>
<dbReference type="SUPFAM" id="SSF103473">
    <property type="entry name" value="MFS general substrate transporter"/>
    <property type="match status" value="1"/>
</dbReference>
<evidence type="ECO:0000313" key="4">
    <source>
        <dbReference type="Proteomes" id="UP000593567"/>
    </source>
</evidence>
<keyword evidence="1" id="KW-1133">Transmembrane helix</keyword>
<feature type="transmembrane region" description="Helical" evidence="1">
    <location>
        <begin position="104"/>
        <end position="128"/>
    </location>
</feature>
<proteinExistence type="predicted"/>